<sequence>MVPRFLLVVSFVAVGIPIGIATAEEPTAREVTFHGYTKAVELKLGNTRTVLCPQAGGRVLEFSVGGADAMYLDDAEKQWQPGKAASISAGRFDYGPELTVVAHPKAWAGEWTAEITKANSVKLTSPSEDAGIQLVREYRLIPHDKLVGLSCRQTMTNVGRETREVCHWGRSFSPGGGICVIPLGDRPSRFPSKYAMYEEGTIINVKAADDQIRVRDGFLEILAPPRKPKLGFDTYAGWLAYVMPNDTVFVKRFPAHPDRVYNEAAGLTLSVWYPTGPRIELEPIGPRERLKSGESASFTEEWWLLSHPFPKKGQQLDLKALAEKVVEQTAAPK</sequence>
<name>A0A225E3B4_9BACT</name>
<accession>A0A225E3B4</accession>
<keyword evidence="2" id="KW-1185">Reference proteome</keyword>
<evidence type="ECO:0008006" key="3">
    <source>
        <dbReference type="Google" id="ProtNLM"/>
    </source>
</evidence>
<proteinExistence type="predicted"/>
<protein>
    <recommendedName>
        <fullName evidence="3">DUF4380 domain-containing protein</fullName>
    </recommendedName>
</protein>
<dbReference type="RefSeq" id="WP_088254063.1">
    <property type="nucleotide sequence ID" value="NZ_NIDE01000004.1"/>
</dbReference>
<dbReference type="EMBL" id="NIDE01000004">
    <property type="protein sequence ID" value="OWK43175.1"/>
    <property type="molecule type" value="Genomic_DNA"/>
</dbReference>
<dbReference type="OrthoDB" id="184858at2"/>
<comment type="caution">
    <text evidence="1">The sequence shown here is derived from an EMBL/GenBank/DDBJ whole genome shotgun (WGS) entry which is preliminary data.</text>
</comment>
<dbReference type="AlphaFoldDB" id="A0A225E3B4"/>
<evidence type="ECO:0000313" key="1">
    <source>
        <dbReference type="EMBL" id="OWK43175.1"/>
    </source>
</evidence>
<organism evidence="1 2">
    <name type="scientific">Fimbriiglobus ruber</name>
    <dbReference type="NCBI Taxonomy" id="1908690"/>
    <lineage>
        <taxon>Bacteria</taxon>
        <taxon>Pseudomonadati</taxon>
        <taxon>Planctomycetota</taxon>
        <taxon>Planctomycetia</taxon>
        <taxon>Gemmatales</taxon>
        <taxon>Gemmataceae</taxon>
        <taxon>Fimbriiglobus</taxon>
    </lineage>
</organism>
<dbReference type="Proteomes" id="UP000214646">
    <property type="component" value="Unassembled WGS sequence"/>
</dbReference>
<reference evidence="2" key="1">
    <citation type="submission" date="2017-06" db="EMBL/GenBank/DDBJ databases">
        <title>Genome analysis of Fimbriiglobus ruber SP5, the first member of the order Planctomycetales with confirmed chitinolytic capability.</title>
        <authorList>
            <person name="Ravin N.V."/>
            <person name="Rakitin A.L."/>
            <person name="Ivanova A.A."/>
            <person name="Beletsky A.V."/>
            <person name="Kulichevskaya I.S."/>
            <person name="Mardanov A.V."/>
            <person name="Dedysh S.N."/>
        </authorList>
    </citation>
    <scope>NUCLEOTIDE SEQUENCE [LARGE SCALE GENOMIC DNA]</scope>
    <source>
        <strain evidence="2">SP5</strain>
    </source>
</reference>
<evidence type="ECO:0000313" key="2">
    <source>
        <dbReference type="Proteomes" id="UP000214646"/>
    </source>
</evidence>
<gene>
    <name evidence="1" type="ORF">FRUB_02774</name>
</gene>